<organism evidence="2 3">
    <name type="scientific">Zancudomyces culisetae</name>
    <name type="common">Gut fungus</name>
    <name type="synonym">Smittium culisetae</name>
    <dbReference type="NCBI Taxonomy" id="1213189"/>
    <lineage>
        <taxon>Eukaryota</taxon>
        <taxon>Fungi</taxon>
        <taxon>Fungi incertae sedis</taxon>
        <taxon>Zoopagomycota</taxon>
        <taxon>Kickxellomycotina</taxon>
        <taxon>Harpellomycetes</taxon>
        <taxon>Harpellales</taxon>
        <taxon>Legeriomycetaceae</taxon>
        <taxon>Zancudomyces</taxon>
    </lineage>
</organism>
<dbReference type="EMBL" id="LSSK01000001">
    <property type="protein sequence ID" value="OMH86422.1"/>
    <property type="molecule type" value="Genomic_DNA"/>
</dbReference>
<gene>
    <name evidence="2" type="ORF">AX774_g10</name>
</gene>
<evidence type="ECO:0000313" key="2">
    <source>
        <dbReference type="EMBL" id="OMH86422.1"/>
    </source>
</evidence>
<accession>A0A1R1PZQ6</accession>
<sequence length="579" mass="62244">MQENRFGSENEGLTLQSDSNWKDMLVGAGIMAFGVSLSTLILFYGTRLTTINWEPLKRVLNSRPMFCVCDKSSAASISSRMYIGAGLNCKNNSASEFRQISPRLTLMLNPSVILSGLIGSSRAVFPGSSSAKIPPKSTFTCPNVLVSASYLYFSSVLIVSSILRLSFNTVLSFCFNDCSRFSTFSIFASTDVFVVLRRTANRSEISRRLRAAAAGSRFAKSNAPPGTPNRSFWSFSHALRSFSSSIDRCAFAYTDFSRSPLIAFISLSIASPCRFASAAFSIFGSIPEFAGLDPPCNVPDGSYTSPSYVTALILILLLNATRLAVSVSGHTIVFPNTYCIAACTCGLYSTKSSANRAFPSVICAAIPTSFSPATAPLILFNGMNVTRLFNRPCSSNFAAVVSESTTTFINRPPAVISSAFIASILLGSTRISCAILPYTLRRSNPGSGSLYSNSAPVHSPALFLRNSLCCRFSCPTFSITWLYICPLNPTFESSSVLLATLSSKSLFFLIIPSSSFSAPPSFSNNSFSSSFSIRFFTRLCSTTVRLCASCFFAFASCCMYPPPPPPSSPSSAATPVDSD</sequence>
<keyword evidence="3" id="KW-1185">Reference proteome</keyword>
<protein>
    <submittedName>
        <fullName evidence="2">Uncharacterized protein</fullName>
    </submittedName>
</protein>
<proteinExistence type="predicted"/>
<feature type="transmembrane region" description="Helical" evidence="1">
    <location>
        <begin position="145"/>
        <end position="163"/>
    </location>
</feature>
<keyword evidence="1" id="KW-1133">Transmembrane helix</keyword>
<name>A0A1R1PZQ6_ZANCU</name>
<evidence type="ECO:0000256" key="1">
    <source>
        <dbReference type="SAM" id="Phobius"/>
    </source>
</evidence>
<feature type="transmembrane region" description="Helical" evidence="1">
    <location>
        <begin position="24"/>
        <end position="44"/>
    </location>
</feature>
<keyword evidence="1" id="KW-0812">Transmembrane</keyword>
<dbReference type="Proteomes" id="UP000188320">
    <property type="component" value="Unassembled WGS sequence"/>
</dbReference>
<keyword evidence="1" id="KW-0472">Membrane</keyword>
<dbReference type="AlphaFoldDB" id="A0A1R1PZQ6"/>
<comment type="caution">
    <text evidence="2">The sequence shown here is derived from an EMBL/GenBank/DDBJ whole genome shotgun (WGS) entry which is preliminary data.</text>
</comment>
<evidence type="ECO:0000313" key="3">
    <source>
        <dbReference type="Proteomes" id="UP000188320"/>
    </source>
</evidence>
<reference evidence="3" key="1">
    <citation type="submission" date="2017-01" db="EMBL/GenBank/DDBJ databases">
        <authorList>
            <person name="Wang Y."/>
            <person name="White M."/>
            <person name="Kvist S."/>
            <person name="Moncalvo J.-M."/>
        </authorList>
    </citation>
    <scope>NUCLEOTIDE SEQUENCE [LARGE SCALE GENOMIC DNA]</scope>
    <source>
        <strain evidence="3">COL-18-3</strain>
    </source>
</reference>